<dbReference type="SUPFAM" id="SSF56784">
    <property type="entry name" value="HAD-like"/>
    <property type="match status" value="1"/>
</dbReference>
<evidence type="ECO:0000313" key="2">
    <source>
        <dbReference type="Proteomes" id="UP000001861"/>
    </source>
</evidence>
<reference evidence="1 2" key="1">
    <citation type="journal article" date="2010" name="Proc. Natl. Acad. Sci. U.S.A.">
        <title>Insights into evolution of multicellular fungi from the assembled chromosomes of the mushroom Coprinopsis cinerea (Coprinus cinereus).</title>
        <authorList>
            <person name="Stajich J.E."/>
            <person name="Wilke S.K."/>
            <person name="Ahren D."/>
            <person name="Au C.H."/>
            <person name="Birren B.W."/>
            <person name="Borodovsky M."/>
            <person name="Burns C."/>
            <person name="Canback B."/>
            <person name="Casselton L.A."/>
            <person name="Cheng C.K."/>
            <person name="Deng J."/>
            <person name="Dietrich F.S."/>
            <person name="Fargo D.C."/>
            <person name="Farman M.L."/>
            <person name="Gathman A.C."/>
            <person name="Goldberg J."/>
            <person name="Guigo R."/>
            <person name="Hoegger P.J."/>
            <person name="Hooker J.B."/>
            <person name="Huggins A."/>
            <person name="James T.Y."/>
            <person name="Kamada T."/>
            <person name="Kilaru S."/>
            <person name="Kodira C."/>
            <person name="Kues U."/>
            <person name="Kupfer D."/>
            <person name="Kwan H.S."/>
            <person name="Lomsadze A."/>
            <person name="Li W."/>
            <person name="Lilly W.W."/>
            <person name="Ma L.J."/>
            <person name="Mackey A.J."/>
            <person name="Manning G."/>
            <person name="Martin F."/>
            <person name="Muraguchi H."/>
            <person name="Natvig D.O."/>
            <person name="Palmerini H."/>
            <person name="Ramesh M.A."/>
            <person name="Rehmeyer C.J."/>
            <person name="Roe B.A."/>
            <person name="Shenoy N."/>
            <person name="Stanke M."/>
            <person name="Ter-Hovhannisyan V."/>
            <person name="Tunlid A."/>
            <person name="Velagapudi R."/>
            <person name="Vision T.J."/>
            <person name="Zeng Q."/>
            <person name="Zolan M.E."/>
            <person name="Pukkila P.J."/>
        </authorList>
    </citation>
    <scope>NUCLEOTIDE SEQUENCE [LARGE SCALE GENOMIC DNA]</scope>
    <source>
        <strain evidence="2">Okayama-7 / 130 / ATCC MYA-4618 / FGSC 9003</strain>
    </source>
</reference>
<evidence type="ECO:0000313" key="1">
    <source>
        <dbReference type="EMBL" id="EAU91582.1"/>
    </source>
</evidence>
<dbReference type="InterPro" id="IPR051828">
    <property type="entry name" value="HAD-like_hydrolase_domain"/>
</dbReference>
<dbReference type="OrthoDB" id="444127at2759"/>
<dbReference type="NCBIfam" id="TIGR01549">
    <property type="entry name" value="HAD-SF-IA-v1"/>
    <property type="match status" value="1"/>
</dbReference>
<gene>
    <name evidence="1" type="ORF">CC1G_12770</name>
</gene>
<name>A8N5U6_COPC7</name>
<sequence length="246" mass="27760">MTRIKLACFDVLHTLITPRQPIHVQYAEVFKAYRLGSLRPDDVKRSFKVALKSVQKDFPAYVQGHVPWWTEVIRRTALGAGADPKVVESDIETITHRLLTRFSSREGYKAFEDAIPTLQKLHEAGVKTAIVSNGDSRFRQVLEDLEFPMADLQPFLLSEECKIEKPDPRIYDLAREAFNLAPEECLHVGDELEADYYGASNAGWKALLLRRPGTLGEHEHKEVNEDLSDVEVVSCLGDTLAQLNTA</sequence>
<dbReference type="Proteomes" id="UP000001861">
    <property type="component" value="Unassembled WGS sequence"/>
</dbReference>
<dbReference type="InterPro" id="IPR044924">
    <property type="entry name" value="HAD-SF_hydro_IA_REG-2-like_cap"/>
</dbReference>
<dbReference type="EMBL" id="AACS02000003">
    <property type="protein sequence ID" value="EAU91582.1"/>
    <property type="molecule type" value="Genomic_DNA"/>
</dbReference>
<dbReference type="InParanoid" id="A8N5U6"/>
<dbReference type="PANTHER" id="PTHR46191">
    <property type="match status" value="1"/>
</dbReference>
<dbReference type="GO" id="GO:0005634">
    <property type="term" value="C:nucleus"/>
    <property type="evidence" value="ECO:0007669"/>
    <property type="project" value="TreeGrafter"/>
</dbReference>
<dbReference type="Pfam" id="PF00702">
    <property type="entry name" value="Hydrolase"/>
    <property type="match status" value="1"/>
</dbReference>
<dbReference type="AlphaFoldDB" id="A8N5U6"/>
<evidence type="ECO:0008006" key="3">
    <source>
        <dbReference type="Google" id="ProtNLM"/>
    </source>
</evidence>
<dbReference type="VEuPathDB" id="FungiDB:CC1G_12770"/>
<proteinExistence type="predicted"/>
<dbReference type="InterPro" id="IPR023214">
    <property type="entry name" value="HAD_sf"/>
</dbReference>
<dbReference type="GeneID" id="6006680"/>
<dbReference type="Gene3D" id="1.10.150.720">
    <property type="entry name" value="Haloacid dehalogenase-like hydrolase"/>
    <property type="match status" value="1"/>
</dbReference>
<dbReference type="InterPro" id="IPR006439">
    <property type="entry name" value="HAD-SF_hydro_IA"/>
</dbReference>
<protein>
    <recommendedName>
        <fullName evidence="3">Haloacid dehalogenase-like hydrolase domain-containing protein 3</fullName>
    </recommendedName>
</protein>
<dbReference type="KEGG" id="cci:CC1G_12770"/>
<keyword evidence="2" id="KW-1185">Reference proteome</keyword>
<dbReference type="PANTHER" id="PTHR46191:SF2">
    <property type="entry name" value="HALOACID DEHALOGENASE-LIKE HYDROLASE DOMAIN-CONTAINING PROTEIN 3"/>
    <property type="match status" value="1"/>
</dbReference>
<dbReference type="STRING" id="240176.A8N5U6"/>
<dbReference type="SFLD" id="SFLDS00003">
    <property type="entry name" value="Haloacid_Dehalogenase"/>
    <property type="match status" value="1"/>
</dbReference>
<organism evidence="1 2">
    <name type="scientific">Coprinopsis cinerea (strain Okayama-7 / 130 / ATCC MYA-4618 / FGSC 9003)</name>
    <name type="common">Inky cap fungus</name>
    <name type="synonym">Hormographiella aspergillata</name>
    <dbReference type="NCBI Taxonomy" id="240176"/>
    <lineage>
        <taxon>Eukaryota</taxon>
        <taxon>Fungi</taxon>
        <taxon>Dikarya</taxon>
        <taxon>Basidiomycota</taxon>
        <taxon>Agaricomycotina</taxon>
        <taxon>Agaricomycetes</taxon>
        <taxon>Agaricomycetidae</taxon>
        <taxon>Agaricales</taxon>
        <taxon>Agaricineae</taxon>
        <taxon>Psathyrellaceae</taxon>
        <taxon>Coprinopsis</taxon>
    </lineage>
</organism>
<dbReference type="SFLD" id="SFLDG01129">
    <property type="entry name" value="C1.5:_HAD__Beta-PGM__Phosphata"/>
    <property type="match status" value="1"/>
</dbReference>
<accession>A8N5U6</accession>
<dbReference type="OMA" id="WWRQLIA"/>
<comment type="caution">
    <text evidence="1">The sequence shown here is derived from an EMBL/GenBank/DDBJ whole genome shotgun (WGS) entry which is preliminary data.</text>
</comment>
<dbReference type="InterPro" id="IPR036412">
    <property type="entry name" value="HAD-like_sf"/>
</dbReference>
<dbReference type="eggNOG" id="KOG3085">
    <property type="taxonomic scope" value="Eukaryota"/>
</dbReference>
<dbReference type="RefSeq" id="XP_001830241.1">
    <property type="nucleotide sequence ID" value="XM_001830189.1"/>
</dbReference>
<dbReference type="Gene3D" id="3.40.50.1000">
    <property type="entry name" value="HAD superfamily/HAD-like"/>
    <property type="match status" value="1"/>
</dbReference>
<dbReference type="GO" id="GO:0016791">
    <property type="term" value="F:phosphatase activity"/>
    <property type="evidence" value="ECO:0007669"/>
    <property type="project" value="UniProtKB-ARBA"/>
</dbReference>
<dbReference type="FunCoup" id="A8N5U6">
    <property type="interactions" value="203"/>
</dbReference>